<dbReference type="Proteomes" id="UP000799755">
    <property type="component" value="Unassembled WGS sequence"/>
</dbReference>
<dbReference type="EMBL" id="MU003526">
    <property type="protein sequence ID" value="KAF2466134.1"/>
    <property type="molecule type" value="Genomic_DNA"/>
</dbReference>
<organism evidence="1 2">
    <name type="scientific">Lindgomyces ingoldianus</name>
    <dbReference type="NCBI Taxonomy" id="673940"/>
    <lineage>
        <taxon>Eukaryota</taxon>
        <taxon>Fungi</taxon>
        <taxon>Dikarya</taxon>
        <taxon>Ascomycota</taxon>
        <taxon>Pezizomycotina</taxon>
        <taxon>Dothideomycetes</taxon>
        <taxon>Pleosporomycetidae</taxon>
        <taxon>Pleosporales</taxon>
        <taxon>Lindgomycetaceae</taxon>
        <taxon>Lindgomyces</taxon>
    </lineage>
</organism>
<keyword evidence="2" id="KW-1185">Reference proteome</keyword>
<evidence type="ECO:0000313" key="2">
    <source>
        <dbReference type="Proteomes" id="UP000799755"/>
    </source>
</evidence>
<name>A0ACB6QGT6_9PLEO</name>
<evidence type="ECO:0000313" key="1">
    <source>
        <dbReference type="EMBL" id="KAF2466134.1"/>
    </source>
</evidence>
<protein>
    <submittedName>
        <fullName evidence="1">Uncharacterized protein</fullName>
    </submittedName>
</protein>
<comment type="caution">
    <text evidence="1">The sequence shown here is derived from an EMBL/GenBank/DDBJ whole genome shotgun (WGS) entry which is preliminary data.</text>
</comment>
<sequence length="333" mass="39251">MEAVSWLEYGRILQFFYHCFVELGKANISNALIQQHNYTSHFLSQYTSKAFTLDKTWGPIEEISMSPFSLNELELAKFSALFNNRVTRPTCRTKMPPAIYFGAYYEHSSRNSTRRSYVRPFDPQARAHEELLRPCCNFRSQTRMMHVETCWWFMNEMRLRTWVRKAHEQYLSSHLTDLILRYAQMVWFSSKLERSLLHYGHVRILFSFLFLVMSKRLTMNATMKNKEPKGELNYYRKSCAACELGLNGILEAPLLWKTTSRPPRTPLLRFLLTSLGLGANLIMSYWQYRKSTLILGLDEVAFTDYPMLGQYYSTRHRPSSHPHFHPAIHNPID</sequence>
<accession>A0ACB6QGT6</accession>
<gene>
    <name evidence="1" type="ORF">BDR25DRAFT_359917</name>
</gene>
<reference evidence="1" key="1">
    <citation type="journal article" date="2020" name="Stud. Mycol.">
        <title>101 Dothideomycetes genomes: a test case for predicting lifestyles and emergence of pathogens.</title>
        <authorList>
            <person name="Haridas S."/>
            <person name="Albert R."/>
            <person name="Binder M."/>
            <person name="Bloem J."/>
            <person name="Labutti K."/>
            <person name="Salamov A."/>
            <person name="Andreopoulos B."/>
            <person name="Baker S."/>
            <person name="Barry K."/>
            <person name="Bills G."/>
            <person name="Bluhm B."/>
            <person name="Cannon C."/>
            <person name="Castanera R."/>
            <person name="Culley D."/>
            <person name="Daum C."/>
            <person name="Ezra D."/>
            <person name="Gonzalez J."/>
            <person name="Henrissat B."/>
            <person name="Kuo A."/>
            <person name="Liang C."/>
            <person name="Lipzen A."/>
            <person name="Lutzoni F."/>
            <person name="Magnuson J."/>
            <person name="Mondo S."/>
            <person name="Nolan M."/>
            <person name="Ohm R."/>
            <person name="Pangilinan J."/>
            <person name="Park H.-J."/>
            <person name="Ramirez L."/>
            <person name="Alfaro M."/>
            <person name="Sun H."/>
            <person name="Tritt A."/>
            <person name="Yoshinaga Y."/>
            <person name="Zwiers L.-H."/>
            <person name="Turgeon B."/>
            <person name="Goodwin S."/>
            <person name="Spatafora J."/>
            <person name="Crous P."/>
            <person name="Grigoriev I."/>
        </authorList>
    </citation>
    <scope>NUCLEOTIDE SEQUENCE</scope>
    <source>
        <strain evidence="1">ATCC 200398</strain>
    </source>
</reference>
<proteinExistence type="predicted"/>